<dbReference type="GO" id="GO:0089714">
    <property type="term" value="F:UDP-N-acetyl-D-mannosamine dehydrogenase activity"/>
    <property type="evidence" value="ECO:0007669"/>
    <property type="project" value="UniProtKB-EC"/>
</dbReference>
<proteinExistence type="inferred from homology"/>
<feature type="domain" description="UDP-glucose/GDP-mannose dehydrogenase C-terminal" evidence="4">
    <location>
        <begin position="331"/>
        <end position="425"/>
    </location>
</feature>
<dbReference type="InterPro" id="IPR036291">
    <property type="entry name" value="NAD(P)-bd_dom_sf"/>
</dbReference>
<dbReference type="Pfam" id="PF03720">
    <property type="entry name" value="UDPG_MGDP_dh_C"/>
    <property type="match status" value="1"/>
</dbReference>
<keyword evidence="2" id="KW-0520">NAD</keyword>
<dbReference type="Proteomes" id="UP000664293">
    <property type="component" value="Unassembled WGS sequence"/>
</dbReference>
<gene>
    <name evidence="5" type="primary">wecC</name>
    <name evidence="5" type="ORF">JF535_13090</name>
</gene>
<dbReference type="NCBIfam" id="TIGR03026">
    <property type="entry name" value="NDP-sugDHase"/>
    <property type="match status" value="1"/>
</dbReference>
<dbReference type="InterPro" id="IPR017476">
    <property type="entry name" value="UDP-Glc/GDP-Man"/>
</dbReference>
<evidence type="ECO:0000256" key="1">
    <source>
        <dbReference type="ARBA" id="ARBA00023002"/>
    </source>
</evidence>
<dbReference type="InterPro" id="IPR014026">
    <property type="entry name" value="UDP-Glc/GDP-Man_DH_dimer"/>
</dbReference>
<organism evidence="5 6">
    <name type="scientific">Microbulbifer salipaludis</name>
    <dbReference type="NCBI Taxonomy" id="187980"/>
    <lineage>
        <taxon>Bacteria</taxon>
        <taxon>Pseudomonadati</taxon>
        <taxon>Pseudomonadota</taxon>
        <taxon>Gammaproteobacteria</taxon>
        <taxon>Cellvibrionales</taxon>
        <taxon>Microbulbiferaceae</taxon>
        <taxon>Microbulbifer</taxon>
    </lineage>
</organism>
<dbReference type="SUPFAM" id="SSF52413">
    <property type="entry name" value="UDP-glucose/GDP-mannose dehydrogenase C-terminal domain"/>
    <property type="match status" value="1"/>
</dbReference>
<dbReference type="PIRSF" id="PIRSF500136">
    <property type="entry name" value="UDP_ManNAc_DH"/>
    <property type="match status" value="1"/>
</dbReference>
<accession>A0ABS3E9B2</accession>
<dbReference type="PANTHER" id="PTHR43491:SF1">
    <property type="entry name" value="UDP-N-ACETYL-D-MANNOSAMINE DEHYDROGENASE"/>
    <property type="match status" value="1"/>
</dbReference>
<dbReference type="SUPFAM" id="SSF51735">
    <property type="entry name" value="NAD(P)-binding Rossmann-fold domains"/>
    <property type="match status" value="1"/>
</dbReference>
<evidence type="ECO:0000256" key="3">
    <source>
        <dbReference type="PIRNR" id="PIRNR000124"/>
    </source>
</evidence>
<name>A0ABS3E9B2_9GAMM</name>
<evidence type="ECO:0000313" key="6">
    <source>
        <dbReference type="Proteomes" id="UP000664293"/>
    </source>
</evidence>
<dbReference type="InterPro" id="IPR001732">
    <property type="entry name" value="UDP-Glc/GDP-Man_DH_N"/>
</dbReference>
<dbReference type="PANTHER" id="PTHR43491">
    <property type="entry name" value="UDP-N-ACETYL-D-MANNOSAMINE DEHYDROGENASE"/>
    <property type="match status" value="1"/>
</dbReference>
<dbReference type="InterPro" id="IPR014027">
    <property type="entry name" value="UDP-Glc/GDP-Man_DH_C"/>
</dbReference>
<dbReference type="EMBL" id="JAEKJR010000002">
    <property type="protein sequence ID" value="MBN8431788.1"/>
    <property type="molecule type" value="Genomic_DNA"/>
</dbReference>
<dbReference type="PIRSF" id="PIRSF000124">
    <property type="entry name" value="UDPglc_GDPman_dh"/>
    <property type="match status" value="1"/>
</dbReference>
<sequence length="426" mass="46754">MKKSENFKSLTVMGLGYIGLPTAAAFASRKLKVCGVDVNEHAVNTINQGEIHIVEPELDIVVHSTVTEGYLKASLTPESADAFIIAVPTPFKGNKQPDLAYIEAAASAIAPVLKKGDLVILESTSPVGATEHMAKGLQEFRPDLRIPVSNRSSGEFDIYISHCPERVLPGHVMRELVENDRVIGGMTPKCAEKAKELYELLVEGECLLTDVRTAEMAKLTENAFRDVNIAFANELSMIADRLEIDVWELISLANRHPRVNVLQPGCGVGGHCIAVDPWFIVSRTPELAKLTRAAREVNDSKPDWVLEKVGLEIARISQLNPIKDVKDITVACFGLAFKPDIDDLRESPALNIAVSLADRHPSKLLVVEPNISKLPRSLMQKAELVDIDSALENADIILLLVDHAEFKEQASRIKQFVRVVDTRGVL</sequence>
<dbReference type="Gene3D" id="3.40.50.720">
    <property type="entry name" value="NAD(P)-binding Rossmann-like Domain"/>
    <property type="match status" value="2"/>
</dbReference>
<dbReference type="Pfam" id="PF00984">
    <property type="entry name" value="UDPG_MGDP_dh"/>
    <property type="match status" value="1"/>
</dbReference>
<dbReference type="RefSeq" id="WP_207002860.1">
    <property type="nucleotide sequence ID" value="NZ_JAEKJR010000002.1"/>
</dbReference>
<dbReference type="NCBIfam" id="NF008286">
    <property type="entry name" value="PRK11064.1"/>
    <property type="match status" value="1"/>
</dbReference>
<evidence type="ECO:0000259" key="4">
    <source>
        <dbReference type="SMART" id="SM00984"/>
    </source>
</evidence>
<reference evidence="5 6" key="1">
    <citation type="submission" date="2020-12" db="EMBL/GenBank/DDBJ databases">
        <title>Oil enriched cultivation method for isolating marine PHA-producing bacteria.</title>
        <authorList>
            <person name="Zheng W."/>
            <person name="Yu S."/>
            <person name="Huang Y."/>
        </authorList>
    </citation>
    <scope>NUCLEOTIDE SEQUENCE [LARGE SCALE GENOMIC DNA]</scope>
    <source>
        <strain evidence="5 6">SN0-2</strain>
    </source>
</reference>
<dbReference type="SMART" id="SM00984">
    <property type="entry name" value="UDPG_MGDP_dh_C"/>
    <property type="match status" value="1"/>
</dbReference>
<evidence type="ECO:0000256" key="2">
    <source>
        <dbReference type="ARBA" id="ARBA00023027"/>
    </source>
</evidence>
<keyword evidence="6" id="KW-1185">Reference proteome</keyword>
<protein>
    <submittedName>
        <fullName evidence="5">UDP-N-acetyl-D-mannosamine dehydrogenase</fullName>
        <ecNumber evidence="5">1.1.1.336</ecNumber>
    </submittedName>
</protein>
<comment type="similarity">
    <text evidence="3">Belongs to the UDP-glucose/GDP-mannose dehydrogenase family.</text>
</comment>
<keyword evidence="1 5" id="KW-0560">Oxidoreductase</keyword>
<dbReference type="InterPro" id="IPR036220">
    <property type="entry name" value="UDP-Glc/GDP-Man_DH_C_sf"/>
</dbReference>
<dbReference type="Pfam" id="PF03721">
    <property type="entry name" value="UDPG_MGDP_dh_N"/>
    <property type="match status" value="1"/>
</dbReference>
<comment type="caution">
    <text evidence="5">The sequence shown here is derived from an EMBL/GenBank/DDBJ whole genome shotgun (WGS) entry which is preliminary data.</text>
</comment>
<dbReference type="InterPro" id="IPR028359">
    <property type="entry name" value="UDP_ManNAc/GlcNAc_DH"/>
</dbReference>
<evidence type="ECO:0000313" key="5">
    <source>
        <dbReference type="EMBL" id="MBN8431788.1"/>
    </source>
</evidence>
<dbReference type="Gene3D" id="1.20.5.100">
    <property type="entry name" value="Cytochrome c1, transmembrane anchor, C-terminal"/>
    <property type="match status" value="1"/>
</dbReference>
<dbReference type="InterPro" id="IPR008927">
    <property type="entry name" value="6-PGluconate_DH-like_C_sf"/>
</dbReference>
<dbReference type="SUPFAM" id="SSF48179">
    <property type="entry name" value="6-phosphogluconate dehydrogenase C-terminal domain-like"/>
    <property type="match status" value="1"/>
</dbReference>
<dbReference type="EC" id="1.1.1.336" evidence="5"/>